<dbReference type="Proteomes" id="UP001254608">
    <property type="component" value="Unassembled WGS sequence"/>
</dbReference>
<gene>
    <name evidence="3 6" type="primary">rimP</name>
    <name evidence="6" type="ORF">RM530_07430</name>
</gene>
<dbReference type="Pfam" id="PF17384">
    <property type="entry name" value="DUF150_C"/>
    <property type="match status" value="1"/>
</dbReference>
<reference evidence="6 7" key="1">
    <citation type="submission" date="2023-09" db="EMBL/GenBank/DDBJ databases">
        <authorList>
            <person name="Rey-Velasco X."/>
        </authorList>
    </citation>
    <scope>NUCLEOTIDE SEQUENCE [LARGE SCALE GENOMIC DNA]</scope>
    <source>
        <strain evidence="6 7">W345</strain>
    </source>
</reference>
<comment type="subcellular location">
    <subcellularLocation>
        <location evidence="3">Cytoplasm</location>
    </subcellularLocation>
</comment>
<dbReference type="RefSeq" id="WP_311364588.1">
    <property type="nucleotide sequence ID" value="NZ_JAVRIC010000008.1"/>
</dbReference>
<comment type="function">
    <text evidence="3">Required for maturation of 30S ribosomal subunits.</text>
</comment>
<evidence type="ECO:0000259" key="5">
    <source>
        <dbReference type="Pfam" id="PF17384"/>
    </source>
</evidence>
<feature type="domain" description="Ribosome maturation factor RimP N-terminal" evidence="4">
    <location>
        <begin position="11"/>
        <end position="83"/>
    </location>
</feature>
<keyword evidence="1 3" id="KW-0963">Cytoplasm</keyword>
<name>A0ABU2WH44_9GAMM</name>
<dbReference type="Pfam" id="PF02576">
    <property type="entry name" value="RimP_N"/>
    <property type="match status" value="1"/>
</dbReference>
<comment type="caution">
    <text evidence="6">The sequence shown here is derived from an EMBL/GenBank/DDBJ whole genome shotgun (WGS) entry which is preliminary data.</text>
</comment>
<dbReference type="SUPFAM" id="SSF75420">
    <property type="entry name" value="YhbC-like, N-terminal domain"/>
    <property type="match status" value="1"/>
</dbReference>
<accession>A0ABU2WH44</accession>
<dbReference type="SUPFAM" id="SSF74942">
    <property type="entry name" value="YhbC-like, C-terminal domain"/>
    <property type="match status" value="1"/>
</dbReference>
<organism evidence="6 7">
    <name type="scientific">Banduia mediterranea</name>
    <dbReference type="NCBI Taxonomy" id="3075609"/>
    <lineage>
        <taxon>Bacteria</taxon>
        <taxon>Pseudomonadati</taxon>
        <taxon>Pseudomonadota</taxon>
        <taxon>Gammaproteobacteria</taxon>
        <taxon>Nevskiales</taxon>
        <taxon>Algiphilaceae</taxon>
        <taxon>Banduia</taxon>
    </lineage>
</organism>
<evidence type="ECO:0000256" key="1">
    <source>
        <dbReference type="ARBA" id="ARBA00022490"/>
    </source>
</evidence>
<protein>
    <recommendedName>
        <fullName evidence="3">Ribosome maturation factor RimP</fullName>
    </recommendedName>
</protein>
<evidence type="ECO:0000256" key="3">
    <source>
        <dbReference type="HAMAP-Rule" id="MF_01077"/>
    </source>
</evidence>
<dbReference type="InterPro" id="IPR035956">
    <property type="entry name" value="RimP_N_sf"/>
</dbReference>
<dbReference type="EMBL" id="JAVRIC010000008">
    <property type="protein sequence ID" value="MDT0497196.1"/>
    <property type="molecule type" value="Genomic_DNA"/>
</dbReference>
<dbReference type="InterPro" id="IPR028998">
    <property type="entry name" value="RimP_C"/>
</dbReference>
<dbReference type="PANTHER" id="PTHR33867">
    <property type="entry name" value="RIBOSOME MATURATION FACTOR RIMP"/>
    <property type="match status" value="1"/>
</dbReference>
<dbReference type="Gene3D" id="3.30.300.70">
    <property type="entry name" value="RimP-like superfamily, N-terminal"/>
    <property type="match status" value="1"/>
</dbReference>
<dbReference type="Gene3D" id="2.30.30.180">
    <property type="entry name" value="Ribosome maturation factor RimP, C-terminal domain"/>
    <property type="match status" value="1"/>
</dbReference>
<evidence type="ECO:0000313" key="7">
    <source>
        <dbReference type="Proteomes" id="UP001254608"/>
    </source>
</evidence>
<dbReference type="PANTHER" id="PTHR33867:SF1">
    <property type="entry name" value="RIBOSOME MATURATION FACTOR RIMP"/>
    <property type="match status" value="1"/>
</dbReference>
<comment type="similarity">
    <text evidence="3">Belongs to the RimP family.</text>
</comment>
<proteinExistence type="inferred from homology"/>
<keyword evidence="7" id="KW-1185">Reference proteome</keyword>
<dbReference type="CDD" id="cd01734">
    <property type="entry name" value="YlxS_C"/>
    <property type="match status" value="1"/>
</dbReference>
<dbReference type="InterPro" id="IPR028989">
    <property type="entry name" value="RimP_N"/>
</dbReference>
<evidence type="ECO:0000259" key="4">
    <source>
        <dbReference type="Pfam" id="PF02576"/>
    </source>
</evidence>
<sequence length="151" mass="16748">MTGLTEKLTAMLEPVIESLGYELLMLELTGQGHNSVLRLYIDSPDGIDLGDCERVSREVAGALDVEDPIPQAYQLEVSSPGLDRPLAKPQHFERFAGEEVKISLFYPRDGRKRFDGVLRGINGSLVLLETPGGVIELELTDIERARLVPRF</sequence>
<dbReference type="NCBIfam" id="NF000927">
    <property type="entry name" value="PRK00092.1-1"/>
    <property type="match status" value="1"/>
</dbReference>
<feature type="domain" description="Ribosome maturation factor RimP C-terminal" evidence="5">
    <location>
        <begin position="86"/>
        <end position="151"/>
    </location>
</feature>
<evidence type="ECO:0000313" key="6">
    <source>
        <dbReference type="EMBL" id="MDT0497196.1"/>
    </source>
</evidence>
<keyword evidence="2 3" id="KW-0690">Ribosome biogenesis</keyword>
<dbReference type="InterPro" id="IPR036847">
    <property type="entry name" value="RimP_C_sf"/>
</dbReference>
<dbReference type="HAMAP" id="MF_01077">
    <property type="entry name" value="RimP"/>
    <property type="match status" value="1"/>
</dbReference>
<evidence type="ECO:0000256" key="2">
    <source>
        <dbReference type="ARBA" id="ARBA00022517"/>
    </source>
</evidence>
<dbReference type="InterPro" id="IPR003728">
    <property type="entry name" value="Ribosome_maturation_RimP"/>
</dbReference>